<evidence type="ECO:0000259" key="3">
    <source>
        <dbReference type="PROSITE" id="PS50056"/>
    </source>
</evidence>
<evidence type="ECO:0000256" key="1">
    <source>
        <dbReference type="SAM" id="MobiDB-lite"/>
    </source>
</evidence>
<dbReference type="InterPro" id="IPR050348">
    <property type="entry name" value="Protein-Tyr_Phosphatase"/>
</dbReference>
<dbReference type="AlphaFoldDB" id="A0A8D8UK85"/>
<organism evidence="4">
    <name type="scientific">Cacopsylla melanoneura</name>
    <dbReference type="NCBI Taxonomy" id="428564"/>
    <lineage>
        <taxon>Eukaryota</taxon>
        <taxon>Metazoa</taxon>
        <taxon>Ecdysozoa</taxon>
        <taxon>Arthropoda</taxon>
        <taxon>Hexapoda</taxon>
        <taxon>Insecta</taxon>
        <taxon>Pterygota</taxon>
        <taxon>Neoptera</taxon>
        <taxon>Paraneoptera</taxon>
        <taxon>Hemiptera</taxon>
        <taxon>Sternorrhyncha</taxon>
        <taxon>Psylloidea</taxon>
        <taxon>Psyllidae</taxon>
        <taxon>Psyllinae</taxon>
        <taxon>Cacopsylla</taxon>
    </lineage>
</organism>
<accession>A0A8D8UK85</accession>
<feature type="region of interest" description="Disordered" evidence="1">
    <location>
        <begin position="37"/>
        <end position="85"/>
    </location>
</feature>
<feature type="domain" description="Tyrosine-protein phosphatase" evidence="2">
    <location>
        <begin position="308"/>
        <end position="567"/>
    </location>
</feature>
<name>A0A8D8UK85_9HEMI</name>
<dbReference type="InterPro" id="IPR016130">
    <property type="entry name" value="Tyr_Pase_AS"/>
</dbReference>
<dbReference type="InterPro" id="IPR000387">
    <property type="entry name" value="Tyr_Pase_dom"/>
</dbReference>
<protein>
    <submittedName>
        <fullName evidence="4">Tyrosine-protein phosphatase non-receptor type 23</fullName>
    </submittedName>
</protein>
<dbReference type="InterPro" id="IPR000242">
    <property type="entry name" value="PTP_cat"/>
</dbReference>
<feature type="region of interest" description="Disordered" evidence="1">
    <location>
        <begin position="621"/>
        <end position="640"/>
    </location>
</feature>
<dbReference type="InterPro" id="IPR029021">
    <property type="entry name" value="Prot-tyrosine_phosphatase-like"/>
</dbReference>
<dbReference type="GO" id="GO:0048666">
    <property type="term" value="P:neuron development"/>
    <property type="evidence" value="ECO:0007669"/>
    <property type="project" value="UniProtKB-ARBA"/>
</dbReference>
<proteinExistence type="predicted"/>
<dbReference type="PROSITE" id="PS50055">
    <property type="entry name" value="TYR_PHOSPHATASE_PTP"/>
    <property type="match status" value="1"/>
</dbReference>
<feature type="domain" description="Tyrosine specific protein phosphatases" evidence="3">
    <location>
        <begin position="480"/>
        <end position="558"/>
    </location>
</feature>
<dbReference type="PROSITE" id="PS50056">
    <property type="entry name" value="TYR_PHOSPHATASE_2"/>
    <property type="match status" value="1"/>
</dbReference>
<feature type="region of interest" description="Disordered" evidence="1">
    <location>
        <begin position="661"/>
        <end position="691"/>
    </location>
</feature>
<sequence length="691" mass="75964">MIDKRTLRLMKPRGATRRRHLSAVRTTEELDERLANKYSSPATSLPQYSSPATSLPQYNTPATNLTSQTGTPSSQQPYSGYPEQTYSPYIPDDHKYPFDNSTYSYNTSYSSAGHSSYMATQSSAYTPHGVTSLAQQSYYNVPYGTQSYILANGNSYVNTTPSSVTSPDAAPTGAHYNTPKTQSNTLPTSNVDLLADLDVNITQSPLIPSSEITDKLSSLSLNSNQVNSQSSVETIQSEQVAPVPPIETKVSDDVSSILSNSSFTVPKPVPDISLDKESLTQLAQDAEKLEKLVETLTVKSLNGGHSLLDVKWKELTDTQLKDSSSQNISVARCYPMKNRSPDILPYDSCRVELPSTKDDYINASYIRTSSGPNHPPLIVTQAPLQSTVADFWTMVWERSVELVVCLLTDNELDSPVYWPTEKGQDLSLAKLRISLQSRNLRGAWSERILSLQDQDKKTTRVVVHLQLTAWPGSSFPSSPSQFLSLVSETLTLYHQQRSLSHPIVVHCSAGIGRSGLFVLALLALTDINKGRGIPDLVQLAANISASRRNLLRDREHFKFAFQCVLYYTQDLLIKRGVLSRSSFEDKRAKTHTRIPSQDYVLSGGGGTGNVQYSVDYTTLEDSSSSSCKKGHSRKSSTSSICSSSNKAELFSSQVGTLDKLNTLSTPHDPLSMIDPLWPIKKEKDPPSSSGQ</sequence>
<dbReference type="PROSITE" id="PS00383">
    <property type="entry name" value="TYR_PHOSPHATASE_1"/>
    <property type="match status" value="1"/>
</dbReference>
<dbReference type="PANTHER" id="PTHR19134">
    <property type="entry name" value="RECEPTOR-TYPE TYROSINE-PROTEIN PHOSPHATASE"/>
    <property type="match status" value="1"/>
</dbReference>
<dbReference type="SMART" id="SM00404">
    <property type="entry name" value="PTPc_motif"/>
    <property type="match status" value="1"/>
</dbReference>
<dbReference type="GO" id="GO:0004725">
    <property type="term" value="F:protein tyrosine phosphatase activity"/>
    <property type="evidence" value="ECO:0007669"/>
    <property type="project" value="InterPro"/>
</dbReference>
<dbReference type="PRINTS" id="PR00700">
    <property type="entry name" value="PRTYPHPHTASE"/>
</dbReference>
<evidence type="ECO:0000313" key="4">
    <source>
        <dbReference type="EMBL" id="CAG6708685.1"/>
    </source>
</evidence>
<dbReference type="PANTHER" id="PTHR19134:SF449">
    <property type="entry name" value="TYROSINE-PROTEIN PHOSPHATASE 1"/>
    <property type="match status" value="1"/>
</dbReference>
<dbReference type="Gene3D" id="3.90.190.10">
    <property type="entry name" value="Protein tyrosine phosphatase superfamily"/>
    <property type="match status" value="1"/>
</dbReference>
<dbReference type="Pfam" id="PF00102">
    <property type="entry name" value="Y_phosphatase"/>
    <property type="match status" value="1"/>
</dbReference>
<dbReference type="SUPFAM" id="SSF52799">
    <property type="entry name" value="(Phosphotyrosine protein) phosphatases II"/>
    <property type="match status" value="1"/>
</dbReference>
<evidence type="ECO:0000259" key="2">
    <source>
        <dbReference type="PROSITE" id="PS50055"/>
    </source>
</evidence>
<dbReference type="InterPro" id="IPR003595">
    <property type="entry name" value="Tyr_Pase_cat"/>
</dbReference>
<reference evidence="4" key="1">
    <citation type="submission" date="2021-05" db="EMBL/GenBank/DDBJ databases">
        <authorList>
            <person name="Alioto T."/>
            <person name="Alioto T."/>
            <person name="Gomez Garrido J."/>
        </authorList>
    </citation>
    <scope>NUCLEOTIDE SEQUENCE</scope>
</reference>
<keyword evidence="4" id="KW-0675">Receptor</keyword>
<dbReference type="EMBL" id="HBUF01345232">
    <property type="protein sequence ID" value="CAG6708685.1"/>
    <property type="molecule type" value="Transcribed_RNA"/>
</dbReference>
<dbReference type="SMART" id="SM00194">
    <property type="entry name" value="PTPc"/>
    <property type="match status" value="1"/>
</dbReference>
<feature type="region of interest" description="Disordered" evidence="1">
    <location>
        <begin position="162"/>
        <end position="185"/>
    </location>
</feature>